<dbReference type="Proteomes" id="UP000322080">
    <property type="component" value="Unassembled WGS sequence"/>
</dbReference>
<name>A0A5D0R9P6_9RHOB</name>
<sequence>MKNALISLALGAALTLASNPVAADCYADYKAKRDNPLKLHYGVVQLPDSACASVDAARPVIAQRIAPDGWTLLNVVSLFGADGLTEKRKTSAGEFFLRY</sequence>
<feature type="signal peptide" evidence="1">
    <location>
        <begin position="1"/>
        <end position="23"/>
    </location>
</feature>
<protein>
    <submittedName>
        <fullName evidence="2">Uncharacterized protein</fullName>
    </submittedName>
</protein>
<evidence type="ECO:0000313" key="2">
    <source>
        <dbReference type="EMBL" id="TYB77829.1"/>
    </source>
</evidence>
<dbReference type="RefSeq" id="WP_148379866.1">
    <property type="nucleotide sequence ID" value="NZ_VSIY01000015.1"/>
</dbReference>
<feature type="chain" id="PRO_5022784690" evidence="1">
    <location>
        <begin position="24"/>
        <end position="99"/>
    </location>
</feature>
<organism evidence="2 3">
    <name type="scientific">Maritimibacter fusiformis</name>
    <dbReference type="NCBI Taxonomy" id="2603819"/>
    <lineage>
        <taxon>Bacteria</taxon>
        <taxon>Pseudomonadati</taxon>
        <taxon>Pseudomonadota</taxon>
        <taxon>Alphaproteobacteria</taxon>
        <taxon>Rhodobacterales</taxon>
        <taxon>Roseobacteraceae</taxon>
        <taxon>Maritimibacter</taxon>
    </lineage>
</organism>
<accession>A0A5D0R9P6</accession>
<proteinExistence type="predicted"/>
<reference evidence="2 3" key="1">
    <citation type="submission" date="2019-08" db="EMBL/GenBank/DDBJ databases">
        <title>Identification of a novel species of the genus Boseongicola.</title>
        <authorList>
            <person name="Zhang X.-Q."/>
        </authorList>
    </citation>
    <scope>NUCLEOTIDE SEQUENCE [LARGE SCALE GENOMIC DNA]</scope>
    <source>
        <strain evidence="2 3">HY14</strain>
    </source>
</reference>
<evidence type="ECO:0000313" key="3">
    <source>
        <dbReference type="Proteomes" id="UP000322080"/>
    </source>
</evidence>
<dbReference type="EMBL" id="VSIY01000015">
    <property type="protein sequence ID" value="TYB77829.1"/>
    <property type="molecule type" value="Genomic_DNA"/>
</dbReference>
<comment type="caution">
    <text evidence="2">The sequence shown here is derived from an EMBL/GenBank/DDBJ whole genome shotgun (WGS) entry which is preliminary data.</text>
</comment>
<keyword evidence="1" id="KW-0732">Signal</keyword>
<keyword evidence="3" id="KW-1185">Reference proteome</keyword>
<dbReference type="AlphaFoldDB" id="A0A5D0R9P6"/>
<evidence type="ECO:0000256" key="1">
    <source>
        <dbReference type="SAM" id="SignalP"/>
    </source>
</evidence>
<gene>
    <name evidence="2" type="ORF">FVF75_16425</name>
</gene>